<protein>
    <submittedName>
        <fullName evidence="2">Uncharacterized protein</fullName>
    </submittedName>
</protein>
<gene>
    <name evidence="2" type="ORF">SDC9_128074</name>
</gene>
<dbReference type="AlphaFoldDB" id="A0A645CVW4"/>
<organism evidence="2">
    <name type="scientific">bioreactor metagenome</name>
    <dbReference type="NCBI Taxonomy" id="1076179"/>
    <lineage>
        <taxon>unclassified sequences</taxon>
        <taxon>metagenomes</taxon>
        <taxon>ecological metagenomes</taxon>
    </lineage>
</organism>
<evidence type="ECO:0000256" key="1">
    <source>
        <dbReference type="SAM" id="MobiDB-lite"/>
    </source>
</evidence>
<evidence type="ECO:0000313" key="2">
    <source>
        <dbReference type="EMBL" id="MPM81023.1"/>
    </source>
</evidence>
<reference evidence="2" key="1">
    <citation type="submission" date="2019-08" db="EMBL/GenBank/DDBJ databases">
        <authorList>
            <person name="Kucharzyk K."/>
            <person name="Murdoch R.W."/>
            <person name="Higgins S."/>
            <person name="Loffler F."/>
        </authorList>
    </citation>
    <scope>NUCLEOTIDE SEQUENCE</scope>
</reference>
<proteinExistence type="predicted"/>
<dbReference type="EMBL" id="VSSQ01030477">
    <property type="protein sequence ID" value="MPM81023.1"/>
    <property type="molecule type" value="Genomic_DNA"/>
</dbReference>
<sequence>MEAQHLRLGLLGAEALLHDLRPHPTGGAELRHLLDDGGAGHEEERQARGEVVDLQAGLGRRLDVRDAVGQGERDLLRRRGARLGHVVARDGDGVPLRDVVVAVREDVGDQPQRRGRREDVRAAGDVLLQHVVLDGAGELVGSGALLLGHQLVEQQQDGGRGVDGHRGRDLAQVDAVEQDAHVVDGIDGHTDLADLALGDRRVGVVAHLRRQVEGHREAHRPVRDQFLVALVRFTRIAEARVLTHRPGAGRVHLGVHTACEGVLPGVAQLAGRIPTVQRVSRVHSREGSPGFGLTNSTHAAEPTGATSGLYGRSPLLSAPSRVTGTRL</sequence>
<name>A0A645CVW4_9ZZZZ</name>
<accession>A0A645CVW4</accession>
<comment type="caution">
    <text evidence="2">The sequence shown here is derived from an EMBL/GenBank/DDBJ whole genome shotgun (WGS) entry which is preliminary data.</text>
</comment>
<feature type="region of interest" description="Disordered" evidence="1">
    <location>
        <begin position="280"/>
        <end position="327"/>
    </location>
</feature>